<gene>
    <name evidence="3" type="primary">fabG_28</name>
    <name evidence="3" type="ORF">ERS450000_06115</name>
</gene>
<dbReference type="InterPro" id="IPR002347">
    <property type="entry name" value="SDR_fam"/>
</dbReference>
<protein>
    <submittedName>
        <fullName evidence="3">3-oxoacyl-[acyl-carrier-protein] reductase FabG</fullName>
        <ecNumber evidence="3">1.1.1.100</ecNumber>
    </submittedName>
</protein>
<dbReference type="InterPro" id="IPR036291">
    <property type="entry name" value="NAD(P)-bd_dom_sf"/>
</dbReference>
<dbReference type="SUPFAM" id="SSF51735">
    <property type="entry name" value="NAD(P)-binding Rossmann-fold domains"/>
    <property type="match status" value="1"/>
</dbReference>
<keyword evidence="2 3" id="KW-0560">Oxidoreductase</keyword>
<dbReference type="PANTHER" id="PTHR43477:SF1">
    <property type="entry name" value="DIHYDROANTICAPSIN 7-DEHYDROGENASE"/>
    <property type="match status" value="1"/>
</dbReference>
<organism evidence="3 4">
    <name type="scientific">Nocardia farcinica</name>
    <dbReference type="NCBI Taxonomy" id="37329"/>
    <lineage>
        <taxon>Bacteria</taxon>
        <taxon>Bacillati</taxon>
        <taxon>Actinomycetota</taxon>
        <taxon>Actinomycetes</taxon>
        <taxon>Mycobacteriales</taxon>
        <taxon>Nocardiaceae</taxon>
        <taxon>Nocardia</taxon>
    </lineage>
</organism>
<evidence type="ECO:0000256" key="2">
    <source>
        <dbReference type="ARBA" id="ARBA00023002"/>
    </source>
</evidence>
<dbReference type="EMBL" id="LN868941">
    <property type="protein sequence ID" value="CRY84573.1"/>
    <property type="molecule type" value="Genomic_DNA"/>
</dbReference>
<dbReference type="EC" id="1.1.1.100" evidence="3"/>
<dbReference type="GO" id="GO:0004316">
    <property type="term" value="F:3-oxoacyl-[acyl-carrier-protein] reductase (NADPH) activity"/>
    <property type="evidence" value="ECO:0007669"/>
    <property type="project" value="UniProtKB-EC"/>
</dbReference>
<name>A0A0H5PAZ0_NOCFR</name>
<evidence type="ECO:0000256" key="1">
    <source>
        <dbReference type="ARBA" id="ARBA00006484"/>
    </source>
</evidence>
<dbReference type="Proteomes" id="UP000057820">
    <property type="component" value="Plasmid 4"/>
</dbReference>
<dbReference type="KEGG" id="nfr:ERS450000_06115"/>
<dbReference type="Gene3D" id="3.40.50.720">
    <property type="entry name" value="NAD(P)-binding Rossmann-like Domain"/>
    <property type="match status" value="1"/>
</dbReference>
<dbReference type="InterPro" id="IPR020904">
    <property type="entry name" value="Sc_DH/Rdtase_CS"/>
</dbReference>
<dbReference type="RefSeq" id="WP_060595258.1">
    <property type="nucleotide sequence ID" value="NZ_CP031419.1"/>
</dbReference>
<sequence length="255" mass="25925">MAAALESETGGHAPRDGAGAALVIGGSGAVGAAVVQLLLERGHRVVATSTTGTGPAAPDLTWTRFDARSGDDLGGLAAAVGQHLGVMVFAAGAASSKARLDATSPAELSDLFTVNAGALHQMWRAVHPAARSGRARVVVLSSQAAATCTPGNGAYSASKAALEALAWTLAKEEAGHGVRVNVVAPSLICSPMAEQILARKGITDPADYYARLPWGRALSIDEVAQTTVAVVCDPSWQYVSGQIIRLDADIPGDLP</sequence>
<dbReference type="PANTHER" id="PTHR43477">
    <property type="entry name" value="DIHYDROANTICAPSIN 7-DEHYDROGENASE"/>
    <property type="match status" value="1"/>
</dbReference>
<comment type="similarity">
    <text evidence="1">Belongs to the short-chain dehydrogenases/reductases (SDR) family.</text>
</comment>
<dbReference type="InterPro" id="IPR051122">
    <property type="entry name" value="SDR_DHRS6-like"/>
</dbReference>
<dbReference type="AlphaFoldDB" id="A0A0H5PAZ0"/>
<proteinExistence type="inferred from homology"/>
<evidence type="ECO:0000313" key="4">
    <source>
        <dbReference type="Proteomes" id="UP000057820"/>
    </source>
</evidence>
<dbReference type="PRINTS" id="PR00081">
    <property type="entry name" value="GDHRDH"/>
</dbReference>
<dbReference type="Pfam" id="PF13561">
    <property type="entry name" value="adh_short_C2"/>
    <property type="match status" value="1"/>
</dbReference>
<dbReference type="CDD" id="cd05233">
    <property type="entry name" value="SDR_c"/>
    <property type="match status" value="1"/>
</dbReference>
<geneLocation type="plasmid" evidence="3">
    <name>4</name>
</geneLocation>
<keyword evidence="3" id="KW-0614">Plasmid</keyword>
<accession>A0A0H5PAZ0</accession>
<dbReference type="PROSITE" id="PS00061">
    <property type="entry name" value="ADH_SHORT"/>
    <property type="match status" value="1"/>
</dbReference>
<evidence type="ECO:0000313" key="3">
    <source>
        <dbReference type="EMBL" id="CRY84573.1"/>
    </source>
</evidence>
<reference evidence="4" key="1">
    <citation type="submission" date="2015-03" db="EMBL/GenBank/DDBJ databases">
        <authorList>
            <consortium name="Pathogen Informatics"/>
        </authorList>
    </citation>
    <scope>NUCLEOTIDE SEQUENCE [LARGE SCALE GENOMIC DNA]</scope>
    <source>
        <strain evidence="4">NCTC11134</strain>
        <plasmid evidence="4">4</plasmid>
    </source>
</reference>